<evidence type="ECO:0000313" key="3">
    <source>
        <dbReference type="EMBL" id="WEW60091.1"/>
    </source>
</evidence>
<organism evidence="3 4">
    <name type="scientific">Emydomyces testavorans</name>
    <dbReference type="NCBI Taxonomy" id="2070801"/>
    <lineage>
        <taxon>Eukaryota</taxon>
        <taxon>Fungi</taxon>
        <taxon>Dikarya</taxon>
        <taxon>Ascomycota</taxon>
        <taxon>Pezizomycotina</taxon>
        <taxon>Eurotiomycetes</taxon>
        <taxon>Eurotiomycetidae</taxon>
        <taxon>Onygenales</taxon>
        <taxon>Nannizziopsiaceae</taxon>
        <taxon>Emydomyces</taxon>
    </lineage>
</organism>
<gene>
    <name evidence="3" type="ORF">PRK78_005575</name>
</gene>
<dbReference type="SUPFAM" id="SSF52096">
    <property type="entry name" value="ClpP/crotonase"/>
    <property type="match status" value="1"/>
</dbReference>
<keyword evidence="4" id="KW-1185">Reference proteome</keyword>
<dbReference type="GO" id="GO:0006508">
    <property type="term" value="P:proteolysis"/>
    <property type="evidence" value="ECO:0007669"/>
    <property type="project" value="InterPro"/>
</dbReference>
<name>A0AAF0DJU8_9EURO</name>
<dbReference type="Pfam" id="PF23658">
    <property type="entry name" value="PDZ_CPAF_rel"/>
    <property type="match status" value="1"/>
</dbReference>
<dbReference type="InterPro" id="IPR056186">
    <property type="entry name" value="PDZ_CPAF-rel"/>
</dbReference>
<accession>A0AAF0DJU8</accession>
<dbReference type="PANTHER" id="PTHR37049">
    <property type="entry name" value="PEPTIDASE S41 FAMILY PROTEIN"/>
    <property type="match status" value="1"/>
</dbReference>
<proteinExistence type="predicted"/>
<evidence type="ECO:0000259" key="2">
    <source>
        <dbReference type="Pfam" id="PF23658"/>
    </source>
</evidence>
<dbReference type="GO" id="GO:0008236">
    <property type="term" value="F:serine-type peptidase activity"/>
    <property type="evidence" value="ECO:0007669"/>
    <property type="project" value="InterPro"/>
</dbReference>
<feature type="domain" description="Tail specific protease" evidence="1">
    <location>
        <begin position="311"/>
        <end position="364"/>
    </location>
</feature>
<dbReference type="PANTHER" id="PTHR37049:SF4">
    <property type="entry name" value="RHODANESE DOMAIN-CONTAINING PROTEIN"/>
    <property type="match status" value="1"/>
</dbReference>
<dbReference type="Proteomes" id="UP001219355">
    <property type="component" value="Chromosome 3"/>
</dbReference>
<dbReference type="InterPro" id="IPR052766">
    <property type="entry name" value="S41A_metabolite_peptidase"/>
</dbReference>
<dbReference type="InterPro" id="IPR005151">
    <property type="entry name" value="Tail-specific_protease"/>
</dbReference>
<evidence type="ECO:0000259" key="1">
    <source>
        <dbReference type="Pfam" id="PF03572"/>
    </source>
</evidence>
<feature type="domain" description="CPAF-like PDZ" evidence="2">
    <location>
        <begin position="94"/>
        <end position="223"/>
    </location>
</feature>
<dbReference type="AlphaFoldDB" id="A0AAF0DJU8"/>
<dbReference type="InterPro" id="IPR029045">
    <property type="entry name" value="ClpP/crotonase-like_dom_sf"/>
</dbReference>
<dbReference type="Pfam" id="PF03572">
    <property type="entry name" value="Peptidase_S41"/>
    <property type="match status" value="1"/>
</dbReference>
<protein>
    <recommendedName>
        <fullName evidence="5">Tail specific protease domain-containing protein</fullName>
    </recommendedName>
</protein>
<sequence>MKNDNIRLMRALEAYFQWHSTTDYLKNPPKTYTLPGIDLEERMRDIISKLESNSYKNQYEFEAELSSMTTQAHDGHLGATLRSWAVFRWYREEIGPLASISLNGKDLPQIFAMSKYVPFFSTAQRSLNGGLGDLNSTNSGFQPSPIVTIDGEDSVKWLEAMSLNSELQDRDAMYNNQFYAPSLDTSSGNFARPFEHPGAITTIGFKNGTERQYKNAAFLRDSFEGITDGVSFYKTFAELPPKDFRQQPSEVVRRGITRPSTAVMDPKSIEDYRSKSPKPISNCTLEICGYFLDKHPDTAVLAIARFMNGDELLTFMSAFSDFVTKFLAACKTAGKKKLIIDVTGNGGGLLLLAYDLLKQIFPTVDLTDLSEVRAIDQLDLTGSKVMSLLTSNKTSSEVRKNATETMFNLDLYWGEDGKKFSNWTNYFGPEVHSGFNFTKASYYDLNSTAIIGLHSGFSVAGYGNRPHPPPAVFAVDNVVLLSNGVCISACGSLATQITKHGVRTITVGGRPREGTIQAIGGVLGSQAITFEDINTWVKLIYETSTPEEQQRYSKTLLGRIHDDQAFLRYRLEAGVINYRNAIDYDDPSRIPRQFKYYPSTFRLWMTKEMLFDTSAIWNGVAEHVWG</sequence>
<reference evidence="3" key="1">
    <citation type="submission" date="2023-03" db="EMBL/GenBank/DDBJ databases">
        <title>Emydomyces testavorans Genome Sequence.</title>
        <authorList>
            <person name="Hoyer L."/>
        </authorList>
    </citation>
    <scope>NUCLEOTIDE SEQUENCE</scope>
    <source>
        <strain evidence="3">16-2883</strain>
    </source>
</reference>
<evidence type="ECO:0000313" key="4">
    <source>
        <dbReference type="Proteomes" id="UP001219355"/>
    </source>
</evidence>
<evidence type="ECO:0008006" key="5">
    <source>
        <dbReference type="Google" id="ProtNLM"/>
    </source>
</evidence>
<dbReference type="Gene3D" id="3.90.226.10">
    <property type="entry name" value="2-enoyl-CoA Hydratase, Chain A, domain 1"/>
    <property type="match status" value="1"/>
</dbReference>
<dbReference type="EMBL" id="CP120629">
    <property type="protein sequence ID" value="WEW60091.1"/>
    <property type="molecule type" value="Genomic_DNA"/>
</dbReference>